<dbReference type="InterPro" id="IPR038050">
    <property type="entry name" value="Neuro_actylchol_rec"/>
</dbReference>
<keyword evidence="1" id="KW-1133">Transmembrane helix</keyword>
<dbReference type="SUPFAM" id="SSF90112">
    <property type="entry name" value="Neurotransmitter-gated ion-channel transmembrane pore"/>
    <property type="match status" value="1"/>
</dbReference>
<dbReference type="InterPro" id="IPR036719">
    <property type="entry name" value="Neuro-gated_channel_TM_sf"/>
</dbReference>
<proteinExistence type="predicted"/>
<keyword evidence="1" id="KW-0812">Transmembrane</keyword>
<sequence length="128" mass="14882">TRDHEMKSNGRQIEDIRRRPILTSKNEVNSTTHQAKSPTVSTSCTISLQPLLESPMVSDSSKKMNGEEWNLYRAIFSRLRACLCSSDHDWTITSVQVDRCSMIMFPLAFLVFNIIYWSIYFIKMDRPM</sequence>
<protein>
    <submittedName>
        <fullName evidence="3">Neurotransmitter-gated ion-channel transmembrane domain-containing protein</fullName>
    </submittedName>
</protein>
<dbReference type="GO" id="GO:0016020">
    <property type="term" value="C:membrane"/>
    <property type="evidence" value="ECO:0007669"/>
    <property type="project" value="InterPro"/>
</dbReference>
<dbReference type="AlphaFoldDB" id="A0A915BLI1"/>
<keyword evidence="2" id="KW-1185">Reference proteome</keyword>
<dbReference type="Gene3D" id="1.20.58.390">
    <property type="entry name" value="Neurotransmitter-gated ion-channel transmembrane domain"/>
    <property type="match status" value="1"/>
</dbReference>
<organism evidence="2 3">
    <name type="scientific">Parascaris univalens</name>
    <name type="common">Nematode worm</name>
    <dbReference type="NCBI Taxonomy" id="6257"/>
    <lineage>
        <taxon>Eukaryota</taxon>
        <taxon>Metazoa</taxon>
        <taxon>Ecdysozoa</taxon>
        <taxon>Nematoda</taxon>
        <taxon>Chromadorea</taxon>
        <taxon>Rhabditida</taxon>
        <taxon>Spirurina</taxon>
        <taxon>Ascaridomorpha</taxon>
        <taxon>Ascaridoidea</taxon>
        <taxon>Ascarididae</taxon>
        <taxon>Parascaris</taxon>
    </lineage>
</organism>
<keyword evidence="1" id="KW-0472">Membrane</keyword>
<dbReference type="GO" id="GO:0006811">
    <property type="term" value="P:monoatomic ion transport"/>
    <property type="evidence" value="ECO:0007669"/>
    <property type="project" value="InterPro"/>
</dbReference>
<accession>A0A915BLI1</accession>
<evidence type="ECO:0000313" key="3">
    <source>
        <dbReference type="WBParaSite" id="PgR044_g039_t01"/>
    </source>
</evidence>
<dbReference type="WBParaSite" id="PgR044_g039_t01">
    <property type="protein sequence ID" value="PgR044_g039_t01"/>
    <property type="gene ID" value="PgR044_g039"/>
</dbReference>
<feature type="transmembrane region" description="Helical" evidence="1">
    <location>
        <begin position="103"/>
        <end position="122"/>
    </location>
</feature>
<dbReference type="Proteomes" id="UP000887569">
    <property type="component" value="Unplaced"/>
</dbReference>
<reference evidence="3" key="1">
    <citation type="submission" date="2022-11" db="UniProtKB">
        <authorList>
            <consortium name="WormBaseParasite"/>
        </authorList>
    </citation>
    <scope>IDENTIFICATION</scope>
</reference>
<name>A0A915BLI1_PARUN</name>
<evidence type="ECO:0000256" key="1">
    <source>
        <dbReference type="SAM" id="Phobius"/>
    </source>
</evidence>
<evidence type="ECO:0000313" key="2">
    <source>
        <dbReference type="Proteomes" id="UP000887569"/>
    </source>
</evidence>